<dbReference type="PANTHER" id="PTHR11076:SF33">
    <property type="entry name" value="DNA POLYMERASE KAPPA"/>
    <property type="match status" value="1"/>
</dbReference>
<dbReference type="AlphaFoldDB" id="A0A7L7KS90"/>
<keyword evidence="4 12" id="KW-0548">Nucleotidyltransferase</keyword>
<dbReference type="GO" id="GO:0003887">
    <property type="term" value="F:DNA-directed DNA polymerase activity"/>
    <property type="evidence" value="ECO:0007669"/>
    <property type="project" value="UniProtKB-UniRule"/>
</dbReference>
<dbReference type="GO" id="GO:0003684">
    <property type="term" value="F:damaged DNA binding"/>
    <property type="evidence" value="ECO:0007669"/>
    <property type="project" value="InterPro"/>
</dbReference>
<comment type="similarity">
    <text evidence="1 12">Belongs to the DNA polymerase type-Y family.</text>
</comment>
<dbReference type="Gene3D" id="1.10.150.20">
    <property type="entry name" value="5' to 3' exonuclease, C-terminal subdomain"/>
    <property type="match status" value="1"/>
</dbReference>
<dbReference type="Pfam" id="PF00817">
    <property type="entry name" value="IMS"/>
    <property type="match status" value="1"/>
</dbReference>
<dbReference type="GO" id="GO:0006261">
    <property type="term" value="P:DNA-templated DNA replication"/>
    <property type="evidence" value="ECO:0007669"/>
    <property type="project" value="UniProtKB-UniRule"/>
</dbReference>
<feature type="active site" evidence="12">
    <location>
        <position position="107"/>
    </location>
</feature>
<dbReference type="KEGG" id="xcl:G4Z02_08020"/>
<evidence type="ECO:0000256" key="2">
    <source>
        <dbReference type="ARBA" id="ARBA00022457"/>
    </source>
</evidence>
<keyword evidence="6 12" id="KW-0479">Metal-binding</keyword>
<keyword evidence="9 12" id="KW-0239">DNA-directed DNA polymerase</keyword>
<comment type="subunit">
    <text evidence="12">Monomer.</text>
</comment>
<comment type="catalytic activity">
    <reaction evidence="11 12">
        <text>DNA(n) + a 2'-deoxyribonucleoside 5'-triphosphate = DNA(n+1) + diphosphate</text>
        <dbReference type="Rhea" id="RHEA:22508"/>
        <dbReference type="Rhea" id="RHEA-COMP:17339"/>
        <dbReference type="Rhea" id="RHEA-COMP:17340"/>
        <dbReference type="ChEBI" id="CHEBI:33019"/>
        <dbReference type="ChEBI" id="CHEBI:61560"/>
        <dbReference type="ChEBI" id="CHEBI:173112"/>
        <dbReference type="EC" id="2.7.7.7"/>
    </reaction>
</comment>
<dbReference type="GO" id="GO:0005829">
    <property type="term" value="C:cytosol"/>
    <property type="evidence" value="ECO:0007669"/>
    <property type="project" value="TreeGrafter"/>
</dbReference>
<evidence type="ECO:0000256" key="11">
    <source>
        <dbReference type="ARBA" id="ARBA00049244"/>
    </source>
</evidence>
<dbReference type="Gene3D" id="3.40.1170.60">
    <property type="match status" value="1"/>
</dbReference>
<feature type="binding site" evidence="12">
    <location>
        <position position="12"/>
    </location>
    <ligand>
        <name>Mg(2+)</name>
        <dbReference type="ChEBI" id="CHEBI:18420"/>
    </ligand>
</feature>
<feature type="site" description="Substrate discrimination" evidence="12">
    <location>
        <position position="17"/>
    </location>
</feature>
<keyword evidence="7 12" id="KW-0227">DNA damage</keyword>
<dbReference type="SUPFAM" id="SSF56672">
    <property type="entry name" value="DNA/RNA polymerases"/>
    <property type="match status" value="1"/>
</dbReference>
<evidence type="ECO:0000256" key="8">
    <source>
        <dbReference type="ARBA" id="ARBA00022842"/>
    </source>
</evidence>
<evidence type="ECO:0000313" key="14">
    <source>
        <dbReference type="EMBL" id="QMS85690.1"/>
    </source>
</evidence>
<dbReference type="InterPro" id="IPR043128">
    <property type="entry name" value="Rev_trsase/Diguanyl_cyclase"/>
</dbReference>
<keyword evidence="10 12" id="KW-0234">DNA repair</keyword>
<dbReference type="EMBL" id="CP048914">
    <property type="protein sequence ID" value="QMS85690.1"/>
    <property type="molecule type" value="Genomic_DNA"/>
</dbReference>
<feature type="domain" description="UmuC" evidence="13">
    <location>
        <begin position="8"/>
        <end position="187"/>
    </location>
</feature>
<proteinExistence type="inferred from homology"/>
<dbReference type="GO" id="GO:0006281">
    <property type="term" value="P:DNA repair"/>
    <property type="evidence" value="ECO:0007669"/>
    <property type="project" value="UniProtKB-UniRule"/>
</dbReference>
<dbReference type="PANTHER" id="PTHR11076">
    <property type="entry name" value="DNA REPAIR POLYMERASE UMUC / TRANSFERASE FAMILY MEMBER"/>
    <property type="match status" value="1"/>
</dbReference>
<sequence>MEKKYRVIFHIDLNAFFASCEMAEDPTLRDKAIGIGGSSNRGVLTTANYVARKYGVSSAMSVMEAKRLCPELIILPVNFDLYHTYSEKFFSVLSEYSDTIEKGSIDEGYLDMTALSETMHPLDIANEIQQRLLKEHNLPVSIGIAPNMFLAKMASDMKKPLGITILRKRDVSEKMWPLPIEKMFGIGKKTYPNLKLLGIRTIGDLAQYDDAYKLGLVLGNRVDEFQQKAFGHDDRTIEPDRYVDMKSIGNSQTYAQDLYEYQDIIGKLTDLTRKVVQRLQADESVAKTITIQVRYNDFTQINRSLTREHHTDSFYEILAIVERLYDENQSDKPIRLLGVSVSNLIDSEHFFRQLNIFQMTDITKKDEAVIRVLDDINEAYGQKIIKKGAKK</sequence>
<dbReference type="Pfam" id="PF11799">
    <property type="entry name" value="IMS_C"/>
    <property type="match status" value="1"/>
</dbReference>
<dbReference type="NCBIfam" id="NF002492">
    <property type="entry name" value="PRK01810.1"/>
    <property type="match status" value="1"/>
</dbReference>
<organism evidence="14 15">
    <name type="scientific">Candidatus Xianfuyuplasma coldseepsis</name>
    <dbReference type="NCBI Taxonomy" id="2782163"/>
    <lineage>
        <taxon>Bacteria</taxon>
        <taxon>Bacillati</taxon>
        <taxon>Mycoplasmatota</taxon>
        <taxon>Mollicutes</taxon>
        <taxon>Candidatus Izemoplasmatales</taxon>
        <taxon>Candidatus Izemoplasmataceae</taxon>
        <taxon>Candidatus Xianfuyuplasma</taxon>
    </lineage>
</organism>
<evidence type="ECO:0000256" key="6">
    <source>
        <dbReference type="ARBA" id="ARBA00022723"/>
    </source>
</evidence>
<evidence type="ECO:0000256" key="4">
    <source>
        <dbReference type="ARBA" id="ARBA00022695"/>
    </source>
</evidence>
<dbReference type="InterPro" id="IPR024728">
    <property type="entry name" value="PolY_HhH_motif"/>
</dbReference>
<evidence type="ECO:0000256" key="1">
    <source>
        <dbReference type="ARBA" id="ARBA00010945"/>
    </source>
</evidence>
<dbReference type="GO" id="GO:0009432">
    <property type="term" value="P:SOS response"/>
    <property type="evidence" value="ECO:0007669"/>
    <property type="project" value="TreeGrafter"/>
</dbReference>
<keyword evidence="3 12" id="KW-0808">Transferase</keyword>
<evidence type="ECO:0000259" key="13">
    <source>
        <dbReference type="PROSITE" id="PS50173"/>
    </source>
</evidence>
<reference evidence="14 15" key="1">
    <citation type="submission" date="2020-02" db="EMBL/GenBank/DDBJ databases">
        <authorList>
            <person name="Zheng R.K."/>
            <person name="Sun C.M."/>
        </authorList>
    </citation>
    <scope>NUCLEOTIDE SEQUENCE [LARGE SCALE GENOMIC DNA]</scope>
    <source>
        <strain evidence="15">zrk13</strain>
    </source>
</reference>
<dbReference type="Pfam" id="PF11798">
    <property type="entry name" value="IMS_HHH"/>
    <property type="match status" value="1"/>
</dbReference>
<keyword evidence="8 12" id="KW-0460">Magnesium</keyword>
<dbReference type="PROSITE" id="PS50173">
    <property type="entry name" value="UMUC"/>
    <property type="match status" value="1"/>
</dbReference>
<comment type="function">
    <text evidence="12">Poorly processive, error-prone DNA polymerase involved in untargeted mutagenesis. Copies undamaged DNA at stalled replication forks, which arise in vivo from mismatched or misaligned primer ends. These misaligned primers can be extended by PolIV. Exhibits no 3'-5' exonuclease (proofreading) activity. May be involved in translesional synthesis, in conjunction with the beta clamp from PolIII.</text>
</comment>
<dbReference type="InterPro" id="IPR050116">
    <property type="entry name" value="DNA_polymerase-Y"/>
</dbReference>
<dbReference type="RefSeq" id="WP_258877495.1">
    <property type="nucleotide sequence ID" value="NZ_CP048914.1"/>
</dbReference>
<dbReference type="FunFam" id="3.30.1490.100:FF:000004">
    <property type="entry name" value="DNA polymerase IV"/>
    <property type="match status" value="1"/>
</dbReference>
<evidence type="ECO:0000256" key="12">
    <source>
        <dbReference type="HAMAP-Rule" id="MF_01113"/>
    </source>
</evidence>
<comment type="cofactor">
    <cofactor evidence="12">
        <name>Mg(2+)</name>
        <dbReference type="ChEBI" id="CHEBI:18420"/>
    </cofactor>
    <text evidence="12">Binds 2 magnesium ions per subunit.</text>
</comment>
<keyword evidence="2 12" id="KW-0515">Mutator protein</keyword>
<name>A0A7L7KS90_9MOLU</name>
<dbReference type="EC" id="2.7.7.7" evidence="12"/>
<keyword evidence="5 12" id="KW-0235">DNA replication</keyword>
<dbReference type="GO" id="GO:0042276">
    <property type="term" value="P:error-prone translesion synthesis"/>
    <property type="evidence" value="ECO:0007669"/>
    <property type="project" value="TreeGrafter"/>
</dbReference>
<gene>
    <name evidence="12" type="primary">dinB</name>
    <name evidence="14" type="ORF">G4Z02_08020</name>
</gene>
<evidence type="ECO:0000256" key="5">
    <source>
        <dbReference type="ARBA" id="ARBA00022705"/>
    </source>
</evidence>
<dbReference type="InterPro" id="IPR017961">
    <property type="entry name" value="DNA_pol_Y-fam_little_finger"/>
</dbReference>
<evidence type="ECO:0000313" key="15">
    <source>
        <dbReference type="Proteomes" id="UP000514720"/>
    </source>
</evidence>
<evidence type="ECO:0000256" key="9">
    <source>
        <dbReference type="ARBA" id="ARBA00022932"/>
    </source>
</evidence>
<dbReference type="InterPro" id="IPR036775">
    <property type="entry name" value="DNA_pol_Y-fam_lit_finger_sf"/>
</dbReference>
<dbReference type="InterPro" id="IPR022880">
    <property type="entry name" value="DNApol_IV"/>
</dbReference>
<dbReference type="Gene3D" id="3.30.70.270">
    <property type="match status" value="1"/>
</dbReference>
<dbReference type="Gene3D" id="3.30.1490.100">
    <property type="entry name" value="DNA polymerase, Y-family, little finger domain"/>
    <property type="match status" value="1"/>
</dbReference>
<dbReference type="HAMAP" id="MF_01113">
    <property type="entry name" value="DNApol_IV"/>
    <property type="match status" value="1"/>
</dbReference>
<keyword evidence="15" id="KW-1185">Reference proteome</keyword>
<feature type="binding site" evidence="12">
    <location>
        <position position="106"/>
    </location>
    <ligand>
        <name>Mg(2+)</name>
        <dbReference type="ChEBI" id="CHEBI:18420"/>
    </ligand>
</feature>
<dbReference type="NCBIfam" id="NF002677">
    <property type="entry name" value="PRK02406.1"/>
    <property type="match status" value="1"/>
</dbReference>
<evidence type="ECO:0000256" key="7">
    <source>
        <dbReference type="ARBA" id="ARBA00022763"/>
    </source>
</evidence>
<dbReference type="Proteomes" id="UP000514720">
    <property type="component" value="Chromosome"/>
</dbReference>
<evidence type="ECO:0000256" key="3">
    <source>
        <dbReference type="ARBA" id="ARBA00022679"/>
    </source>
</evidence>
<dbReference type="SUPFAM" id="SSF100879">
    <property type="entry name" value="Lesion bypass DNA polymerase (Y-family), little finger domain"/>
    <property type="match status" value="1"/>
</dbReference>
<dbReference type="InterPro" id="IPR043502">
    <property type="entry name" value="DNA/RNA_pol_sf"/>
</dbReference>
<dbReference type="InterPro" id="IPR001126">
    <property type="entry name" value="UmuC"/>
</dbReference>
<keyword evidence="12" id="KW-0238">DNA-binding</keyword>
<keyword evidence="12" id="KW-0963">Cytoplasm</keyword>
<accession>A0A7L7KS90</accession>
<protein>
    <recommendedName>
        <fullName evidence="12">DNA polymerase IV</fullName>
        <shortName evidence="12">Pol IV</shortName>
        <ecNumber evidence="12">2.7.7.7</ecNumber>
    </recommendedName>
</protein>
<evidence type="ECO:0000256" key="10">
    <source>
        <dbReference type="ARBA" id="ARBA00023204"/>
    </source>
</evidence>
<comment type="subcellular location">
    <subcellularLocation>
        <location evidence="12">Cytoplasm</location>
    </subcellularLocation>
</comment>
<dbReference type="CDD" id="cd03586">
    <property type="entry name" value="PolY_Pol_IV_kappa"/>
    <property type="match status" value="1"/>
</dbReference>
<dbReference type="GO" id="GO:0000287">
    <property type="term" value="F:magnesium ion binding"/>
    <property type="evidence" value="ECO:0007669"/>
    <property type="project" value="UniProtKB-UniRule"/>
</dbReference>